<evidence type="ECO:0000256" key="1">
    <source>
        <dbReference type="ARBA" id="ARBA00004651"/>
    </source>
</evidence>
<keyword evidence="6 7" id="KW-0472">Membrane</keyword>
<dbReference type="Proteomes" id="UP001156627">
    <property type="component" value="Unassembled WGS sequence"/>
</dbReference>
<accession>A0ABQ5XET0</accession>
<keyword evidence="5 7" id="KW-1133">Transmembrane helix</keyword>
<dbReference type="PIRSF" id="PIRSF004810">
    <property type="entry name" value="ChrA"/>
    <property type="match status" value="1"/>
</dbReference>
<evidence type="ECO:0000256" key="3">
    <source>
        <dbReference type="ARBA" id="ARBA00022475"/>
    </source>
</evidence>
<dbReference type="PANTHER" id="PTHR33567:SF3">
    <property type="entry name" value="CHROMATE ION TRANSPORTER (EUROFUNG)"/>
    <property type="match status" value="1"/>
</dbReference>
<feature type="transmembrane region" description="Helical" evidence="7">
    <location>
        <begin position="93"/>
        <end position="114"/>
    </location>
</feature>
<feature type="transmembrane region" description="Helical" evidence="7">
    <location>
        <begin position="240"/>
        <end position="259"/>
    </location>
</feature>
<dbReference type="RefSeq" id="WP_284332538.1">
    <property type="nucleotide sequence ID" value="NZ_BSOA01000028.1"/>
</dbReference>
<organism evidence="8 9">
    <name type="scientific">Dyella flagellata</name>
    <dbReference type="NCBI Taxonomy" id="1867833"/>
    <lineage>
        <taxon>Bacteria</taxon>
        <taxon>Pseudomonadati</taxon>
        <taxon>Pseudomonadota</taxon>
        <taxon>Gammaproteobacteria</taxon>
        <taxon>Lysobacterales</taxon>
        <taxon>Rhodanobacteraceae</taxon>
        <taxon>Dyella</taxon>
    </lineage>
</organism>
<comment type="subcellular location">
    <subcellularLocation>
        <location evidence="1">Cell membrane</location>
        <topology evidence="1">Multi-pass membrane protein</topology>
    </subcellularLocation>
</comment>
<feature type="transmembrane region" description="Helical" evidence="7">
    <location>
        <begin position="375"/>
        <end position="408"/>
    </location>
</feature>
<reference evidence="9" key="1">
    <citation type="journal article" date="2019" name="Int. J. Syst. Evol. Microbiol.">
        <title>The Global Catalogue of Microorganisms (GCM) 10K type strain sequencing project: providing services to taxonomists for standard genome sequencing and annotation.</title>
        <authorList>
            <consortium name="The Broad Institute Genomics Platform"/>
            <consortium name="The Broad Institute Genome Sequencing Center for Infectious Disease"/>
            <person name="Wu L."/>
            <person name="Ma J."/>
        </authorList>
    </citation>
    <scope>NUCLEOTIDE SEQUENCE [LARGE SCALE GENOMIC DNA]</scope>
    <source>
        <strain evidence="9">NBRC 111981</strain>
    </source>
</reference>
<comment type="caution">
    <text evidence="8">The sequence shown here is derived from an EMBL/GenBank/DDBJ whole genome shotgun (WGS) entry which is preliminary data.</text>
</comment>
<dbReference type="InterPro" id="IPR014047">
    <property type="entry name" value="Chr_Tranpt_l_chain"/>
</dbReference>
<name>A0ABQ5XET0_9GAMM</name>
<dbReference type="NCBIfam" id="TIGR00937">
    <property type="entry name" value="2A51"/>
    <property type="match status" value="1"/>
</dbReference>
<evidence type="ECO:0000256" key="4">
    <source>
        <dbReference type="ARBA" id="ARBA00022692"/>
    </source>
</evidence>
<dbReference type="Pfam" id="PF02417">
    <property type="entry name" value="Chromate_transp"/>
    <property type="match status" value="2"/>
</dbReference>
<proteinExistence type="inferred from homology"/>
<feature type="transmembrane region" description="Helical" evidence="7">
    <location>
        <begin position="126"/>
        <end position="144"/>
    </location>
</feature>
<gene>
    <name evidence="8" type="primary">chrA</name>
    <name evidence="8" type="ORF">GCM10007898_26700</name>
</gene>
<comment type="similarity">
    <text evidence="2">Belongs to the chromate ion transporter (CHR) (TC 2.A.51) family.</text>
</comment>
<evidence type="ECO:0000256" key="5">
    <source>
        <dbReference type="ARBA" id="ARBA00022989"/>
    </source>
</evidence>
<evidence type="ECO:0000256" key="6">
    <source>
        <dbReference type="ARBA" id="ARBA00023136"/>
    </source>
</evidence>
<dbReference type="EMBL" id="BSOA01000028">
    <property type="protein sequence ID" value="GLQ89098.1"/>
    <property type="molecule type" value="Genomic_DNA"/>
</dbReference>
<dbReference type="InterPro" id="IPR003370">
    <property type="entry name" value="Chromate_transpt"/>
</dbReference>
<evidence type="ECO:0000313" key="9">
    <source>
        <dbReference type="Proteomes" id="UP001156627"/>
    </source>
</evidence>
<feature type="transmembrane region" description="Helical" evidence="7">
    <location>
        <begin position="306"/>
        <end position="331"/>
    </location>
</feature>
<keyword evidence="3" id="KW-1003">Cell membrane</keyword>
<protein>
    <submittedName>
        <fullName evidence="8">Chromate transporter</fullName>
    </submittedName>
</protein>
<evidence type="ECO:0000313" key="8">
    <source>
        <dbReference type="EMBL" id="GLQ89098.1"/>
    </source>
</evidence>
<sequence>MSGAFSTSPPASLGPARGTPWEVGAAFLKLGLTSFGGPIAHLGYFHREFVVRRHWLDEEHFGQLLALCQFLPGPASSQLGFSIGLLRAGWPGAIAAFIAFTLPSALLLFAFGALSHFLGGPLGQSIVHGLKLVAVAVVAQGVLAMARNLTPDRPRALMAAVAASLIAISSSSVMQLAVVAGGAVLGPLLCKPVTSRQGETFPLRYGRRTGLVLIGTYAALLLLALIVAPSLPPLGRVAAAFYRTGALVFGGGHVVLPLLKQAVVTPGWVSNDTFLAGYGAAQAVPGPLFTLAAFLGEQYQGGQGGALGALISLLAIFLPGLLVVSGGLPFWRELASRDQAARILAGVNAAVVGLLAAALYDPVWVSAVHDGKDFAIALVAFTLLVAARWSALSVVMWCVIASIARLFVGI</sequence>
<evidence type="ECO:0000256" key="7">
    <source>
        <dbReference type="SAM" id="Phobius"/>
    </source>
</evidence>
<feature type="transmembrane region" description="Helical" evidence="7">
    <location>
        <begin position="156"/>
        <end position="189"/>
    </location>
</feature>
<evidence type="ECO:0000256" key="2">
    <source>
        <dbReference type="ARBA" id="ARBA00005262"/>
    </source>
</evidence>
<feature type="transmembrane region" description="Helical" evidence="7">
    <location>
        <begin position="209"/>
        <end position="228"/>
    </location>
</feature>
<keyword evidence="4 7" id="KW-0812">Transmembrane</keyword>
<dbReference type="PANTHER" id="PTHR33567">
    <property type="entry name" value="CHROMATE ION TRANSPORTER (EUROFUNG)"/>
    <property type="match status" value="1"/>
</dbReference>
<keyword evidence="9" id="KW-1185">Reference proteome</keyword>
<feature type="transmembrane region" description="Helical" evidence="7">
    <location>
        <begin position="343"/>
        <end position="363"/>
    </location>
</feature>